<dbReference type="EMBL" id="UGTM01000001">
    <property type="protein sequence ID" value="SUB86949.1"/>
    <property type="molecule type" value="Genomic_DNA"/>
</dbReference>
<sequence length="226" mass="26304">MGNRQKGEFITKMVKQGSGKSSHRIINIVPMLYRFRLLILFALISLGIILFLWLNSSNRVNVEADQHIDITPTQIRQIQDIGQWEFLSVNDEELIDTVKRGFFSDAELVRIYYGTLRFGIDLHKAHPHWIHVENDSIIAARLPSIELLDSNFIDEARSRSFFEKGDWSPADRNQLYDRAYKKMLARCMTSENLKAAEENARLQFSQFLKAMGYRNVKIAITPRKDR</sequence>
<gene>
    <name evidence="2" type="ORF">NCTC13067_00604</name>
</gene>
<organism evidence="2 3">
    <name type="scientific">Prevotella denticola</name>
    <dbReference type="NCBI Taxonomy" id="28129"/>
    <lineage>
        <taxon>Bacteria</taxon>
        <taxon>Pseudomonadati</taxon>
        <taxon>Bacteroidota</taxon>
        <taxon>Bacteroidia</taxon>
        <taxon>Bacteroidales</taxon>
        <taxon>Prevotellaceae</taxon>
        <taxon>Prevotella</taxon>
    </lineage>
</organism>
<evidence type="ECO:0008006" key="4">
    <source>
        <dbReference type="Google" id="ProtNLM"/>
    </source>
</evidence>
<dbReference type="AlphaFoldDB" id="A0A379E2Y7"/>
<name>A0A379E2Y7_9BACT</name>
<dbReference type="InterPro" id="IPR025324">
    <property type="entry name" value="DUF4230"/>
</dbReference>
<keyword evidence="1" id="KW-0472">Membrane</keyword>
<accession>A0A379E2Y7</accession>
<feature type="transmembrane region" description="Helical" evidence="1">
    <location>
        <begin position="33"/>
        <end position="54"/>
    </location>
</feature>
<reference evidence="2 3" key="1">
    <citation type="submission" date="2018-06" db="EMBL/GenBank/DDBJ databases">
        <authorList>
            <consortium name="Pathogen Informatics"/>
            <person name="Doyle S."/>
        </authorList>
    </citation>
    <scope>NUCLEOTIDE SEQUENCE [LARGE SCALE GENOMIC DNA]</scope>
    <source>
        <strain evidence="2 3">NCTC13067</strain>
    </source>
</reference>
<dbReference type="Pfam" id="PF14014">
    <property type="entry name" value="DUF4230"/>
    <property type="match status" value="1"/>
</dbReference>
<evidence type="ECO:0000256" key="1">
    <source>
        <dbReference type="SAM" id="Phobius"/>
    </source>
</evidence>
<protein>
    <recommendedName>
        <fullName evidence="4">DUF4230 domain-containing protein</fullName>
    </recommendedName>
</protein>
<keyword evidence="1" id="KW-0812">Transmembrane</keyword>
<dbReference type="RefSeq" id="WP_025067636.1">
    <property type="nucleotide sequence ID" value="NZ_CAUVPN010000006.1"/>
</dbReference>
<dbReference type="Proteomes" id="UP000255469">
    <property type="component" value="Unassembled WGS sequence"/>
</dbReference>
<proteinExistence type="predicted"/>
<evidence type="ECO:0000313" key="3">
    <source>
        <dbReference type="Proteomes" id="UP000255469"/>
    </source>
</evidence>
<evidence type="ECO:0000313" key="2">
    <source>
        <dbReference type="EMBL" id="SUB86949.1"/>
    </source>
</evidence>
<keyword evidence="1" id="KW-1133">Transmembrane helix</keyword>